<dbReference type="PANTHER" id="PTHR47892">
    <property type="entry name" value="UNIVERSAL STRESS PROTEIN E"/>
    <property type="match status" value="1"/>
</dbReference>
<evidence type="ECO:0000256" key="1">
    <source>
        <dbReference type="ARBA" id="ARBA00004496"/>
    </source>
</evidence>
<dbReference type="PANTHER" id="PTHR47892:SF1">
    <property type="entry name" value="UNIVERSAL STRESS PROTEIN E"/>
    <property type="match status" value="1"/>
</dbReference>
<evidence type="ECO:0000259" key="5">
    <source>
        <dbReference type="Pfam" id="PF00582"/>
    </source>
</evidence>
<dbReference type="NCBIfam" id="NF008380">
    <property type="entry name" value="PRK11175.1"/>
    <property type="match status" value="1"/>
</dbReference>
<dbReference type="Gene3D" id="3.40.50.12370">
    <property type="match status" value="1"/>
</dbReference>
<feature type="domain" description="UspA" evidence="5">
    <location>
        <begin position="4"/>
        <end position="144"/>
    </location>
</feature>
<protein>
    <submittedName>
        <fullName evidence="6">Universal stress protein UspE</fullName>
    </submittedName>
</protein>
<dbReference type="InterPro" id="IPR006015">
    <property type="entry name" value="Universal_stress_UspA"/>
</dbReference>
<dbReference type="Proteomes" id="UP000228621">
    <property type="component" value="Unassembled WGS sequence"/>
</dbReference>
<comment type="subcellular location">
    <subcellularLocation>
        <location evidence="1">Cytoplasm</location>
    </subcellularLocation>
</comment>
<evidence type="ECO:0000256" key="4">
    <source>
        <dbReference type="ARBA" id="ARBA00037131"/>
    </source>
</evidence>
<dbReference type="PRINTS" id="PR01438">
    <property type="entry name" value="UNVRSLSTRESS"/>
</dbReference>
<dbReference type="SUPFAM" id="SSF52402">
    <property type="entry name" value="Adenine nucleotide alpha hydrolases-like"/>
    <property type="match status" value="2"/>
</dbReference>
<evidence type="ECO:0000256" key="3">
    <source>
        <dbReference type="ARBA" id="ARBA00022490"/>
    </source>
</evidence>
<evidence type="ECO:0000313" key="6">
    <source>
        <dbReference type="EMBL" id="PCK31835.1"/>
    </source>
</evidence>
<dbReference type="CDD" id="cd23660">
    <property type="entry name" value="USP-E_repeat2"/>
    <property type="match status" value="1"/>
</dbReference>
<sequence>MDKIKSILTVIDPTKERQNSLERSINLAKRTGAAITAFMSIYDFSYEMTTMLSRDEREAMREAVIKDREAWLDDMVKGFSDIDIETKVVWHNRPYEAIIKAVLEHDYDLVIKSTHEHDTLKSVIFTPTDWHLIRKCPAPLLLVKDHAWPEQGNIIAAVNSVSDNEQHQELNKRIITDAQFLCELANAKLSLVNTYPATPVNIAIEIPEFNPSQYNEAVKKHHEDETFALAEAFSIDKSDCIIKEGLPEDVIPHVASDKDAELVVIGTVGRTGLSAALVGNTAEHVIDSLDCDVLALKPDGYQSPLAD</sequence>
<evidence type="ECO:0000313" key="7">
    <source>
        <dbReference type="Proteomes" id="UP000228621"/>
    </source>
</evidence>
<comment type="caution">
    <text evidence="6">The sequence shown here is derived from an EMBL/GenBank/DDBJ whole genome shotgun (WGS) entry which is preliminary data.</text>
</comment>
<dbReference type="InterPro" id="IPR006016">
    <property type="entry name" value="UspA"/>
</dbReference>
<comment type="similarity">
    <text evidence="2">Belongs to the universal stress protein A family.</text>
</comment>
<dbReference type="EMBL" id="NKHF01000043">
    <property type="protein sequence ID" value="PCK31835.1"/>
    <property type="molecule type" value="Genomic_DNA"/>
</dbReference>
<feature type="domain" description="UspA" evidence="5">
    <location>
        <begin position="178"/>
        <end position="297"/>
    </location>
</feature>
<accession>A0A2A5JQY2</accession>
<dbReference type="OrthoDB" id="239260at2"/>
<proteinExistence type="inferred from homology"/>
<comment type="function">
    <text evidence="4">Required for resistance to DNA-damaging agents.</text>
</comment>
<reference evidence="7" key="1">
    <citation type="journal article" date="2019" name="Genome Announc.">
        <title>Draft Genome Sequence of Pseudoalteromonas piscicida Strain 36Y ROTHPW, an Hypersaline Seawater Isolate from the South Coast of Sonora, Mexico.</title>
        <authorList>
            <person name="Sanchez-Diaz R."/>
            <person name="Molina-Garza Z.J."/>
            <person name="Cruz-Suarez L.E."/>
            <person name="Selvin J."/>
            <person name="Kiran G.S."/>
            <person name="Ibarra-Gamez J.C."/>
            <person name="Gomez-Gil B."/>
            <person name="Galaviz-Silva L."/>
        </authorList>
    </citation>
    <scope>NUCLEOTIDE SEQUENCE [LARGE SCALE GENOMIC DNA]</scope>
    <source>
        <strain evidence="7">36Y_RITHPW</strain>
    </source>
</reference>
<dbReference type="GO" id="GO:0005737">
    <property type="term" value="C:cytoplasm"/>
    <property type="evidence" value="ECO:0007669"/>
    <property type="project" value="UniProtKB-SubCell"/>
</dbReference>
<keyword evidence="3" id="KW-0963">Cytoplasm</keyword>
<gene>
    <name evidence="6" type="ORF">CEX98_10065</name>
</gene>
<dbReference type="AlphaFoldDB" id="A0A2A5JQY2"/>
<organism evidence="6 7">
    <name type="scientific">Pseudoalteromonas piscicida</name>
    <dbReference type="NCBI Taxonomy" id="43662"/>
    <lineage>
        <taxon>Bacteria</taxon>
        <taxon>Pseudomonadati</taxon>
        <taxon>Pseudomonadota</taxon>
        <taxon>Gammaproteobacteria</taxon>
        <taxon>Alteromonadales</taxon>
        <taxon>Pseudoalteromonadaceae</taxon>
        <taxon>Pseudoalteromonas</taxon>
    </lineage>
</organism>
<evidence type="ECO:0000256" key="2">
    <source>
        <dbReference type="ARBA" id="ARBA00008791"/>
    </source>
</evidence>
<name>A0A2A5JQY2_PSEO7</name>
<dbReference type="Pfam" id="PF00582">
    <property type="entry name" value="Usp"/>
    <property type="match status" value="2"/>
</dbReference>
<dbReference type="RefSeq" id="WP_099641943.1">
    <property type="nucleotide sequence ID" value="NZ_JAQPZX010000014.1"/>
</dbReference>
<keyword evidence="7" id="KW-1185">Reference proteome</keyword>